<dbReference type="EMBL" id="BOOU01000096">
    <property type="protein sequence ID" value="GII81391.1"/>
    <property type="molecule type" value="Genomic_DNA"/>
</dbReference>
<comment type="caution">
    <text evidence="2">The sequence shown here is derived from an EMBL/GenBank/DDBJ whole genome shotgun (WGS) entry which is preliminary data.</text>
</comment>
<feature type="domain" description="Lantibiotic dehydratase N-terminal" evidence="1">
    <location>
        <begin position="148"/>
        <end position="425"/>
    </location>
</feature>
<proteinExistence type="predicted"/>
<dbReference type="Pfam" id="PF04738">
    <property type="entry name" value="Lant_dehydr_N"/>
    <property type="match status" value="1"/>
</dbReference>
<dbReference type="AlphaFoldDB" id="A0A919RAH3"/>
<dbReference type="InterPro" id="IPR006827">
    <property type="entry name" value="Lant_deHydtase_N"/>
</dbReference>
<gene>
    <name evidence="2" type="ORF">Sru01_63730</name>
</gene>
<reference evidence="2" key="1">
    <citation type="submission" date="2021-01" db="EMBL/GenBank/DDBJ databases">
        <title>Whole genome shotgun sequence of Sphaerisporangium rufum NBRC 109079.</title>
        <authorList>
            <person name="Komaki H."/>
            <person name="Tamura T."/>
        </authorList>
    </citation>
    <scope>NUCLEOTIDE SEQUENCE</scope>
    <source>
        <strain evidence="2">NBRC 109079</strain>
    </source>
</reference>
<dbReference type="Proteomes" id="UP000655287">
    <property type="component" value="Unassembled WGS sequence"/>
</dbReference>
<protein>
    <recommendedName>
        <fullName evidence="1">Lantibiotic dehydratase N-terminal domain-containing protein</fullName>
    </recommendedName>
</protein>
<dbReference type="RefSeq" id="WP_203993584.1">
    <property type="nucleotide sequence ID" value="NZ_BOOU01000096.1"/>
</dbReference>
<evidence type="ECO:0000313" key="3">
    <source>
        <dbReference type="Proteomes" id="UP000655287"/>
    </source>
</evidence>
<organism evidence="2 3">
    <name type="scientific">Sphaerisporangium rufum</name>
    <dbReference type="NCBI Taxonomy" id="1381558"/>
    <lineage>
        <taxon>Bacteria</taxon>
        <taxon>Bacillati</taxon>
        <taxon>Actinomycetota</taxon>
        <taxon>Actinomycetes</taxon>
        <taxon>Streptosporangiales</taxon>
        <taxon>Streptosporangiaceae</taxon>
        <taxon>Sphaerisporangium</taxon>
    </lineage>
</organism>
<evidence type="ECO:0000259" key="1">
    <source>
        <dbReference type="Pfam" id="PF04738"/>
    </source>
</evidence>
<evidence type="ECO:0000313" key="2">
    <source>
        <dbReference type="EMBL" id="GII81391.1"/>
    </source>
</evidence>
<keyword evidence="3" id="KW-1185">Reference proteome</keyword>
<accession>A0A919RAH3</accession>
<sequence>MTFQESATIAPFVVIRCSGYAATGPSRLRANRSLATLDEARVLRSQAAKLAAPLTDALYELVPTLPAAERRAAVSLRRDVHNGRLPRITAEARDRIADRLAPDARLALARWLACLEGSEATGAAYLEIFAAELAELEAGLFEQARTDEMLRALSLAAPEVIAAVLRGGPAVAGAKSRRRLVRTLFNYLVRATVKTSPLGWFSLVAVGSFGGEGPEGTTEGGSYRAVATLPQPLYVRLLQRFSAHETAGRLLRYHPAVRLDGRRMLRATYSHTGTNSFFWREDLLTDLTVHRGQAPAMSHAMPGAQVIAALRGEDAEAGWPRVARLTDSGLLRLESVWAPGDYDPHHSMTALAECPGVTEAMGSEVADALRDMREGLLRLPVAAPRVRAALVSRIRRRAAELDAMTATATAPRVPDLAVREDVVRNEALPMLPKWVEEALAGYGRRLSACLRVLPQYVSAVDFWRRHMAPVHDSLALPAFLAHYMTTPGPHLRRNVDIRLPAESVADIGMGPSTLRPAFAILFQLATLEDGEQVIVLNQLMDGVGGVAARFRKLPAPGILEDPLKAWLEHLVPAGSRPLELTVAADWNPVQGRCTGRAPALDVGGGLVPAGASMALDRLRIRLDERSGTLVVADEHGPVVPFYSGIVPRRILNGSANVLATIASPWYCSAPEAPGTASLLLDLERSAGVTHRPRERIGSVITRRAHWMVDANELLAELKAPDPALTFAAYREWARAHGLADELFVRRGTTEPDLFAKSRKPLWLSGAVPLSVLGLLDTLTPGEILIMEEALPRAGVDSPLIDGHPRTTEYVAHLSWNGS</sequence>
<name>A0A919RAH3_9ACTN</name>